<dbReference type="InterPro" id="IPR036412">
    <property type="entry name" value="HAD-like_sf"/>
</dbReference>
<dbReference type="Proteomes" id="UP000824782">
    <property type="component" value="Unassembled WGS sequence"/>
</dbReference>
<dbReference type="PANTHER" id="PTHR24092:SF48">
    <property type="entry name" value="PHOSPHOLIPID-TRANSPORTING ATPASE IC"/>
    <property type="match status" value="1"/>
</dbReference>
<dbReference type="AlphaFoldDB" id="A0AAV7DNR1"/>
<dbReference type="GO" id="GO:0045332">
    <property type="term" value="P:phospholipid translocation"/>
    <property type="evidence" value="ECO:0007669"/>
    <property type="project" value="TreeGrafter"/>
</dbReference>
<feature type="binding site" evidence="21">
    <location>
        <position position="150"/>
    </location>
    <ligand>
        <name>ATP</name>
        <dbReference type="ChEBI" id="CHEBI:30616"/>
    </ligand>
</feature>
<dbReference type="GO" id="GO:0000287">
    <property type="term" value="F:magnesium ion binding"/>
    <property type="evidence" value="ECO:0007669"/>
    <property type="project" value="UniProtKB-UniRule"/>
</dbReference>
<dbReference type="InterPro" id="IPR001757">
    <property type="entry name" value="P_typ_ATPase"/>
</dbReference>
<evidence type="ECO:0000256" key="2">
    <source>
        <dbReference type="ARBA" id="ARBA00004240"/>
    </source>
</evidence>
<dbReference type="InterPro" id="IPR023299">
    <property type="entry name" value="ATPase_P-typ_cyto_dom_N"/>
</dbReference>
<comment type="subcellular location">
    <subcellularLocation>
        <location evidence="4">Cell membrane</location>
        <topology evidence="4">Multi-pass membrane protein</topology>
    </subcellularLocation>
    <subcellularLocation>
        <location evidence="2">Endoplasmic reticulum</location>
    </subcellularLocation>
    <subcellularLocation>
        <location evidence="3">Golgi apparatus</location>
    </subcellularLocation>
    <subcellularLocation>
        <location evidence="23">Membrane</location>
        <topology evidence="23">Multi-pass membrane protein</topology>
    </subcellularLocation>
</comment>
<dbReference type="Pfam" id="PF16212">
    <property type="entry name" value="PhoLip_ATPase_C"/>
    <property type="match status" value="1"/>
</dbReference>
<evidence type="ECO:0000256" key="24">
    <source>
        <dbReference type="SAM" id="MobiDB-lite"/>
    </source>
</evidence>
<sequence length="823" mass="94097">MDLLLFAGSDTKIMRNSGRSTLKRTKIDHMMNGMVYMIFVMLILCAAGLAIGQTFWESAINSGNTSWYLYDGYDYSPNYRGFLGFWGYIIVLNTMVPISLYVSVEMIRLGQSFFIDWDLHMYYPKKDTGAKARTTSLNEQLGQIEYIFTDKTGTLTQNIMTFKKCSINGKTYGDQKQIAGKQTKGTKNVDFSWNVLADPSFTFIDEMLIQQIRFGNDPYVHEFFKLLALCHTVMVDKTEGGELCYEAASPDEGALVTAARNFGFVFLSRTQNTITISELGKEVTYERLAILDFNSDRKRMSVIVRDPKGNIRLYCKGADTVIYQRLHPDNPIKEQTETALDIFANETLRTLCLCYKDISEEDFKTWNKKYHQASVAIKNREEALDKVYEEIENNLVMLGATAIEDKLQDGVPQTIHTLSKADIKIWVLTGDKKETAENIGYACKLLTDKSVITYGEEVNDMIQKRIDLQKSRKNVEEGNSNSEPESNTNRTLIITGSWLNEILLEKKRRKRRRLKLKFQQGSEQKQENPQDKSKIDALKEKRQKNFVDLACECSSVICCRVTPKQKAMVVDLVKKYKKAITLSIGDGANDVSMIKTAHIGVGISGQEGMQAVMSSDYSFAQFRYLQRLLLVHGRWSYIRMCKFLSYFFYKNFAYTLVNFWYSFFNGYSGQTVYDTIFMALYNLLYSSLPIIVLGLQDQDVSDKVSMQCPTLYIPGQKGQLFNYTKFFLSLLHGTVTSLVIFFIPYGTFWHMTTEEGKINSDYQTLAFTTSTSLIIIVNFQVSHSERCFIIMIQKYSILVLQIIIHTSAAAEHHKSHLSCCKSS</sequence>
<dbReference type="Gene3D" id="3.40.50.1000">
    <property type="entry name" value="HAD superfamily/HAD-like"/>
    <property type="match status" value="1"/>
</dbReference>
<dbReference type="InterPro" id="IPR006539">
    <property type="entry name" value="P-type_ATPase_IV"/>
</dbReference>
<dbReference type="EC" id="7.6.2.1" evidence="23"/>
<dbReference type="GO" id="GO:0007030">
    <property type="term" value="P:Golgi organization"/>
    <property type="evidence" value="ECO:0007669"/>
    <property type="project" value="TreeGrafter"/>
</dbReference>
<dbReference type="Gene3D" id="3.40.1110.10">
    <property type="entry name" value="Calcium-transporting ATPase, cytoplasmic domain N"/>
    <property type="match status" value="1"/>
</dbReference>
<feature type="binding site" evidence="21">
    <location>
        <position position="151"/>
    </location>
    <ligand>
        <name>ATP</name>
        <dbReference type="ChEBI" id="CHEBI:30616"/>
    </ligand>
</feature>
<comment type="catalytic activity">
    <reaction evidence="19">
        <text>a 1,2-diacyl-sn-glycero-3-phosphocholine(out) + ATP + H2O = a 1,2-diacyl-sn-glycero-3-phosphocholine(in) + ADP + phosphate + H(+)</text>
        <dbReference type="Rhea" id="RHEA:38583"/>
        <dbReference type="ChEBI" id="CHEBI:15377"/>
        <dbReference type="ChEBI" id="CHEBI:15378"/>
        <dbReference type="ChEBI" id="CHEBI:30616"/>
        <dbReference type="ChEBI" id="CHEBI:43474"/>
        <dbReference type="ChEBI" id="CHEBI:57643"/>
        <dbReference type="ChEBI" id="CHEBI:456216"/>
    </reaction>
    <physiologicalReaction direction="left-to-right" evidence="19">
        <dbReference type="Rhea" id="RHEA:38584"/>
    </physiologicalReaction>
</comment>
<keyword evidence="7 23" id="KW-0812">Transmembrane</keyword>
<evidence type="ECO:0000259" key="25">
    <source>
        <dbReference type="Pfam" id="PF16212"/>
    </source>
</evidence>
<feature type="binding site" evidence="21">
    <location>
        <position position="429"/>
    </location>
    <ligand>
        <name>ATP</name>
        <dbReference type="ChEBI" id="CHEBI:30616"/>
    </ligand>
</feature>
<feature type="compositionally biased region" description="Basic and acidic residues" evidence="24">
    <location>
        <begin position="524"/>
        <end position="535"/>
    </location>
</feature>
<feature type="binding site" evidence="21">
    <location>
        <position position="560"/>
    </location>
    <ligand>
        <name>ATP</name>
        <dbReference type="ChEBI" id="CHEBI:30616"/>
    </ligand>
</feature>
<evidence type="ECO:0000256" key="17">
    <source>
        <dbReference type="ARBA" id="ARBA00034036"/>
    </source>
</evidence>
<dbReference type="SFLD" id="SFLDF00027">
    <property type="entry name" value="p-type_atpase"/>
    <property type="match status" value="1"/>
</dbReference>
<comment type="catalytic activity">
    <reaction evidence="18">
        <text>a 1,2-diacyl-sn-glycero-3-phospho-L-serine(out) + ATP + H2O = a 1,2-diacyl-sn-glycero-3-phospho-L-serine(in) + ADP + phosphate + H(+)</text>
        <dbReference type="Rhea" id="RHEA:38567"/>
        <dbReference type="ChEBI" id="CHEBI:15377"/>
        <dbReference type="ChEBI" id="CHEBI:15378"/>
        <dbReference type="ChEBI" id="CHEBI:30616"/>
        <dbReference type="ChEBI" id="CHEBI:43474"/>
        <dbReference type="ChEBI" id="CHEBI:57262"/>
        <dbReference type="ChEBI" id="CHEBI:456216"/>
    </reaction>
    <physiologicalReaction direction="left-to-right" evidence="18">
        <dbReference type="Rhea" id="RHEA:38568"/>
    </physiologicalReaction>
</comment>
<feature type="binding site" evidence="21">
    <location>
        <position position="152"/>
    </location>
    <ligand>
        <name>ATP</name>
        <dbReference type="ChEBI" id="CHEBI:30616"/>
    </ligand>
</feature>
<evidence type="ECO:0000256" key="13">
    <source>
        <dbReference type="ARBA" id="ARBA00022967"/>
    </source>
</evidence>
<feature type="binding site" evidence="21">
    <location>
        <position position="589"/>
    </location>
    <ligand>
        <name>ATP</name>
        <dbReference type="ChEBI" id="CHEBI:30616"/>
    </ligand>
</feature>
<keyword evidence="6" id="KW-1003">Cell membrane</keyword>
<dbReference type="FunFam" id="3.40.50.1000:FF:000504">
    <property type="match status" value="1"/>
</dbReference>
<feature type="binding site" evidence="22">
    <location>
        <position position="590"/>
    </location>
    <ligand>
        <name>Mg(2+)</name>
        <dbReference type="ChEBI" id="CHEBI:18420"/>
    </ligand>
</feature>
<evidence type="ECO:0000256" key="12">
    <source>
        <dbReference type="ARBA" id="ARBA00022842"/>
    </source>
</evidence>
<evidence type="ECO:0000256" key="15">
    <source>
        <dbReference type="ARBA" id="ARBA00023034"/>
    </source>
</evidence>
<evidence type="ECO:0000256" key="10">
    <source>
        <dbReference type="ARBA" id="ARBA00022824"/>
    </source>
</evidence>
<dbReference type="SUPFAM" id="SSF81665">
    <property type="entry name" value="Calcium ATPase, transmembrane domain M"/>
    <property type="match status" value="1"/>
</dbReference>
<feature type="transmembrane region" description="Helical" evidence="23">
    <location>
        <begin position="33"/>
        <end position="56"/>
    </location>
</feature>
<evidence type="ECO:0000256" key="8">
    <source>
        <dbReference type="ARBA" id="ARBA00022723"/>
    </source>
</evidence>
<feature type="active site" description="4-aspartylphosphate intermediate" evidence="20">
    <location>
        <position position="150"/>
    </location>
</feature>
<gene>
    <name evidence="26" type="ORF">GDO81_002925</name>
</gene>
<keyword evidence="9 21" id="KW-0547">Nucleotide-binding</keyword>
<keyword evidence="13 23" id="KW-1278">Translocase</keyword>
<feature type="binding site" evidence="22">
    <location>
        <position position="586"/>
    </location>
    <ligand>
        <name>Mg(2+)</name>
        <dbReference type="ChEBI" id="CHEBI:18420"/>
    </ligand>
</feature>
<evidence type="ECO:0000256" key="5">
    <source>
        <dbReference type="ARBA" id="ARBA00008109"/>
    </source>
</evidence>
<keyword evidence="27" id="KW-1185">Reference proteome</keyword>
<evidence type="ECO:0000256" key="20">
    <source>
        <dbReference type="PIRSR" id="PIRSR606539-1"/>
    </source>
</evidence>
<comment type="similarity">
    <text evidence="5 23">Belongs to the cation transport ATPase (P-type) (TC 3.A.3) family. Type IV subfamily.</text>
</comment>
<comment type="caution">
    <text evidence="26">The sequence shown here is derived from an EMBL/GenBank/DDBJ whole genome shotgun (WGS) entry which is preliminary data.</text>
</comment>
<evidence type="ECO:0000256" key="9">
    <source>
        <dbReference type="ARBA" id="ARBA00022741"/>
    </source>
</evidence>
<dbReference type="PRINTS" id="PR00119">
    <property type="entry name" value="CATATPASE"/>
</dbReference>
<dbReference type="SUPFAM" id="SSF81660">
    <property type="entry name" value="Metal cation-transporting ATPase, ATP-binding domain N"/>
    <property type="match status" value="1"/>
</dbReference>
<dbReference type="PANTHER" id="PTHR24092">
    <property type="entry name" value="PROBABLE PHOSPHOLIPID-TRANSPORTING ATPASE"/>
    <property type="match status" value="1"/>
</dbReference>
<feature type="binding site" evidence="21">
    <location>
        <position position="252"/>
    </location>
    <ligand>
        <name>ATP</name>
        <dbReference type="ChEBI" id="CHEBI:30616"/>
    </ligand>
</feature>
<dbReference type="FunFam" id="3.40.1110.10:FF:000012">
    <property type="entry name" value="Phospholipid-transporting ATPase"/>
    <property type="match status" value="1"/>
</dbReference>
<evidence type="ECO:0000256" key="21">
    <source>
        <dbReference type="PIRSR" id="PIRSR606539-2"/>
    </source>
</evidence>
<feature type="transmembrane region" description="Helical" evidence="23">
    <location>
        <begin position="726"/>
        <end position="750"/>
    </location>
</feature>
<dbReference type="EMBL" id="WNYA01000001">
    <property type="protein sequence ID" value="KAG8599188.1"/>
    <property type="molecule type" value="Genomic_DNA"/>
</dbReference>
<evidence type="ECO:0000256" key="1">
    <source>
        <dbReference type="ARBA" id="ARBA00001946"/>
    </source>
</evidence>
<evidence type="ECO:0000256" key="7">
    <source>
        <dbReference type="ARBA" id="ARBA00022692"/>
    </source>
</evidence>
<comment type="cofactor">
    <cofactor evidence="1 22">
        <name>Mg(2+)</name>
        <dbReference type="ChEBI" id="CHEBI:18420"/>
    </cofactor>
</comment>
<dbReference type="Pfam" id="PF13246">
    <property type="entry name" value="Cation_ATPase"/>
    <property type="match status" value="1"/>
</dbReference>
<evidence type="ECO:0000256" key="14">
    <source>
        <dbReference type="ARBA" id="ARBA00022989"/>
    </source>
</evidence>
<feature type="region of interest" description="Disordered" evidence="24">
    <location>
        <begin position="516"/>
        <end position="535"/>
    </location>
</feature>
<evidence type="ECO:0000256" key="16">
    <source>
        <dbReference type="ARBA" id="ARBA00023136"/>
    </source>
</evidence>
<evidence type="ECO:0000313" key="26">
    <source>
        <dbReference type="EMBL" id="KAG8599188.1"/>
    </source>
</evidence>
<dbReference type="InterPro" id="IPR032630">
    <property type="entry name" value="P_typ_ATPase_c"/>
</dbReference>
<feature type="binding site" evidence="21">
    <location>
        <position position="293"/>
    </location>
    <ligand>
        <name>ATP</name>
        <dbReference type="ChEBI" id="CHEBI:30616"/>
    </ligand>
</feature>
<dbReference type="InterPro" id="IPR044492">
    <property type="entry name" value="P_typ_ATPase_HD_dom"/>
</dbReference>
<dbReference type="GO" id="GO:0005802">
    <property type="term" value="C:trans-Golgi network"/>
    <property type="evidence" value="ECO:0007669"/>
    <property type="project" value="TreeGrafter"/>
</dbReference>
<evidence type="ECO:0000256" key="18">
    <source>
        <dbReference type="ARBA" id="ARBA00051303"/>
    </source>
</evidence>
<feature type="transmembrane region" description="Helical" evidence="23">
    <location>
        <begin position="85"/>
        <end position="104"/>
    </location>
</feature>
<keyword evidence="15" id="KW-0333">Golgi apparatus</keyword>
<evidence type="ECO:0000313" key="27">
    <source>
        <dbReference type="Proteomes" id="UP000824782"/>
    </source>
</evidence>
<dbReference type="GO" id="GO:0016887">
    <property type="term" value="F:ATP hydrolysis activity"/>
    <property type="evidence" value="ECO:0007669"/>
    <property type="project" value="InterPro"/>
</dbReference>
<evidence type="ECO:0000256" key="6">
    <source>
        <dbReference type="ARBA" id="ARBA00022475"/>
    </source>
</evidence>
<dbReference type="GO" id="GO:0005886">
    <property type="term" value="C:plasma membrane"/>
    <property type="evidence" value="ECO:0007669"/>
    <property type="project" value="UniProtKB-SubCell"/>
</dbReference>
<dbReference type="NCBIfam" id="TIGR01494">
    <property type="entry name" value="ATPase_P-type"/>
    <property type="match status" value="1"/>
</dbReference>
<feature type="binding site" evidence="21">
    <location>
        <position position="349"/>
    </location>
    <ligand>
        <name>ATP</name>
        <dbReference type="ChEBI" id="CHEBI:30616"/>
    </ligand>
</feature>
<feature type="binding site" evidence="21">
    <location>
        <position position="430"/>
    </location>
    <ligand>
        <name>ATP</name>
        <dbReference type="ChEBI" id="CHEBI:30616"/>
    </ligand>
</feature>
<feature type="binding site" evidence="22">
    <location>
        <position position="152"/>
    </location>
    <ligand>
        <name>Mg(2+)</name>
        <dbReference type="ChEBI" id="CHEBI:18420"/>
    </ligand>
</feature>
<feature type="binding site" evidence="22">
    <location>
        <position position="150"/>
    </location>
    <ligand>
        <name>Mg(2+)</name>
        <dbReference type="ChEBI" id="CHEBI:18420"/>
    </ligand>
</feature>
<dbReference type="GO" id="GO:0005524">
    <property type="term" value="F:ATP binding"/>
    <property type="evidence" value="ECO:0007669"/>
    <property type="project" value="UniProtKB-UniRule"/>
</dbReference>
<organism evidence="26 27">
    <name type="scientific">Engystomops pustulosus</name>
    <name type="common">Tungara frog</name>
    <name type="synonym">Physalaemus pustulosus</name>
    <dbReference type="NCBI Taxonomy" id="76066"/>
    <lineage>
        <taxon>Eukaryota</taxon>
        <taxon>Metazoa</taxon>
        <taxon>Chordata</taxon>
        <taxon>Craniata</taxon>
        <taxon>Vertebrata</taxon>
        <taxon>Euteleostomi</taxon>
        <taxon>Amphibia</taxon>
        <taxon>Batrachia</taxon>
        <taxon>Anura</taxon>
        <taxon>Neobatrachia</taxon>
        <taxon>Hyloidea</taxon>
        <taxon>Leptodactylidae</taxon>
        <taxon>Leiuperinae</taxon>
        <taxon>Engystomops</taxon>
    </lineage>
</organism>
<evidence type="ECO:0000256" key="4">
    <source>
        <dbReference type="ARBA" id="ARBA00004651"/>
    </source>
</evidence>
<feature type="transmembrane region" description="Helical" evidence="23">
    <location>
        <begin position="643"/>
        <end position="663"/>
    </location>
</feature>
<dbReference type="GO" id="GO:0140327">
    <property type="term" value="F:flippase activity"/>
    <property type="evidence" value="ECO:0007669"/>
    <property type="project" value="UniProtKB-ARBA"/>
</dbReference>
<dbReference type="InterPro" id="IPR018303">
    <property type="entry name" value="ATPase_P-typ_P_site"/>
</dbReference>
<feature type="transmembrane region" description="Helical" evidence="23">
    <location>
        <begin position="762"/>
        <end position="781"/>
    </location>
</feature>
<feature type="domain" description="P-type ATPase C-terminal" evidence="25">
    <location>
        <begin position="612"/>
        <end position="801"/>
    </location>
</feature>
<comment type="catalytic activity">
    <reaction evidence="17 23">
        <text>ATP + H2O + phospholipidSide 1 = ADP + phosphate + phospholipidSide 2.</text>
        <dbReference type="EC" id="7.6.2.1"/>
    </reaction>
</comment>
<keyword evidence="11 21" id="KW-0067">ATP-binding</keyword>
<feature type="binding site" evidence="21">
    <location>
        <position position="431"/>
    </location>
    <ligand>
        <name>ATP</name>
        <dbReference type="ChEBI" id="CHEBI:30616"/>
    </ligand>
</feature>
<dbReference type="InterPro" id="IPR023214">
    <property type="entry name" value="HAD_sf"/>
</dbReference>
<dbReference type="SFLD" id="SFLDG00002">
    <property type="entry name" value="C1.7:_P-type_atpase_like"/>
    <property type="match status" value="1"/>
</dbReference>
<dbReference type="NCBIfam" id="TIGR01652">
    <property type="entry name" value="ATPase-Plipid"/>
    <property type="match status" value="1"/>
</dbReference>
<keyword evidence="12 22" id="KW-0460">Magnesium</keyword>
<dbReference type="SFLD" id="SFLDS00003">
    <property type="entry name" value="Haloacid_Dehalogenase"/>
    <property type="match status" value="1"/>
</dbReference>
<accession>A0AAV7DNR1</accession>
<dbReference type="GO" id="GO:0005783">
    <property type="term" value="C:endoplasmic reticulum"/>
    <property type="evidence" value="ECO:0007669"/>
    <property type="project" value="UniProtKB-SubCell"/>
</dbReference>
<proteinExistence type="inferred from homology"/>
<keyword evidence="8 22" id="KW-0479">Metal-binding</keyword>
<reference evidence="26" key="1">
    <citation type="thesis" date="2020" institute="ProQuest LLC" country="789 East Eisenhower Parkway, Ann Arbor, MI, USA">
        <title>Comparative Genomics and Chromosome Evolution.</title>
        <authorList>
            <person name="Mudd A.B."/>
        </authorList>
    </citation>
    <scope>NUCLEOTIDE SEQUENCE</scope>
    <source>
        <strain evidence="26">237g6f4</strain>
        <tissue evidence="26">Blood</tissue>
    </source>
</reference>
<evidence type="ECO:0000256" key="19">
    <source>
        <dbReference type="ARBA" id="ARBA00052223"/>
    </source>
</evidence>
<dbReference type="PROSITE" id="PS00154">
    <property type="entry name" value="ATPASE_E1_E2"/>
    <property type="match status" value="1"/>
</dbReference>
<keyword evidence="16 23" id="KW-0472">Membrane</keyword>
<feature type="transmembrane region" description="Helical" evidence="23">
    <location>
        <begin position="675"/>
        <end position="695"/>
    </location>
</feature>
<evidence type="ECO:0000256" key="22">
    <source>
        <dbReference type="PIRSR" id="PIRSR606539-3"/>
    </source>
</evidence>
<dbReference type="InterPro" id="IPR023298">
    <property type="entry name" value="ATPase_P-typ_TM_dom_sf"/>
</dbReference>
<evidence type="ECO:0000256" key="11">
    <source>
        <dbReference type="ARBA" id="ARBA00022840"/>
    </source>
</evidence>
<feature type="binding site" evidence="21">
    <location>
        <position position="316"/>
    </location>
    <ligand>
        <name>ATP</name>
        <dbReference type="ChEBI" id="CHEBI:30616"/>
    </ligand>
</feature>
<evidence type="ECO:0000256" key="23">
    <source>
        <dbReference type="RuleBase" id="RU362033"/>
    </source>
</evidence>
<dbReference type="SUPFAM" id="SSF56784">
    <property type="entry name" value="HAD-like"/>
    <property type="match status" value="1"/>
</dbReference>
<feature type="binding site" evidence="21">
    <location>
        <position position="590"/>
    </location>
    <ligand>
        <name>ATP</name>
        <dbReference type="ChEBI" id="CHEBI:30616"/>
    </ligand>
</feature>
<name>A0AAV7DNR1_ENGPU</name>
<protein>
    <recommendedName>
        <fullName evidence="23">Phospholipid-transporting ATPase</fullName>
        <ecNumber evidence="23">7.6.2.1</ecNumber>
    </recommendedName>
</protein>
<keyword evidence="14 23" id="KW-1133">Transmembrane helix</keyword>
<evidence type="ECO:0000256" key="3">
    <source>
        <dbReference type="ARBA" id="ARBA00004555"/>
    </source>
</evidence>
<keyword evidence="10" id="KW-0256">Endoplasmic reticulum</keyword>
<feature type="binding site" evidence="21">
    <location>
        <position position="566"/>
    </location>
    <ligand>
        <name>ATP</name>
        <dbReference type="ChEBI" id="CHEBI:30616"/>
    </ligand>
</feature>